<dbReference type="NCBIfam" id="TIGR02937">
    <property type="entry name" value="sigma70-ECF"/>
    <property type="match status" value="1"/>
</dbReference>
<evidence type="ECO:0000313" key="8">
    <source>
        <dbReference type="EMBL" id="GGN87417.1"/>
    </source>
</evidence>
<protein>
    <recommendedName>
        <fullName evidence="6">RNA polymerase sigma factor</fullName>
    </recommendedName>
</protein>
<reference evidence="9" key="1">
    <citation type="journal article" date="2019" name="Int. J. Syst. Evol. Microbiol.">
        <title>The Global Catalogue of Microorganisms (GCM) 10K type strain sequencing project: providing services to taxonomists for standard genome sequencing and annotation.</title>
        <authorList>
            <consortium name="The Broad Institute Genomics Platform"/>
            <consortium name="The Broad Institute Genome Sequencing Center for Infectious Disease"/>
            <person name="Wu L."/>
            <person name="Ma J."/>
        </authorList>
    </citation>
    <scope>NUCLEOTIDE SEQUENCE [LARGE SCALE GENOMIC DNA]</scope>
    <source>
        <strain evidence="9">CGMCC 1.6960</strain>
    </source>
</reference>
<dbReference type="InterPro" id="IPR007627">
    <property type="entry name" value="RNA_pol_sigma70_r2"/>
</dbReference>
<organism evidence="8 9">
    <name type="scientific">Agrococcus terreus</name>
    <dbReference type="NCBI Taxonomy" id="574649"/>
    <lineage>
        <taxon>Bacteria</taxon>
        <taxon>Bacillati</taxon>
        <taxon>Actinomycetota</taxon>
        <taxon>Actinomycetes</taxon>
        <taxon>Micrococcales</taxon>
        <taxon>Microbacteriaceae</taxon>
        <taxon>Agrococcus</taxon>
    </lineage>
</organism>
<dbReference type="InterPro" id="IPR036388">
    <property type="entry name" value="WH-like_DNA-bd_sf"/>
</dbReference>
<keyword evidence="5 6" id="KW-0804">Transcription</keyword>
<accession>A0ABQ2KMZ3</accession>
<dbReference type="PANTHER" id="PTHR43133">
    <property type="entry name" value="RNA POLYMERASE ECF-TYPE SIGMA FACTO"/>
    <property type="match status" value="1"/>
</dbReference>
<comment type="caution">
    <text evidence="8">The sequence shown here is derived from an EMBL/GenBank/DDBJ whole genome shotgun (WGS) entry which is preliminary data.</text>
</comment>
<evidence type="ECO:0000256" key="6">
    <source>
        <dbReference type="RuleBase" id="RU000716"/>
    </source>
</evidence>
<dbReference type="Pfam" id="PF04542">
    <property type="entry name" value="Sigma70_r2"/>
    <property type="match status" value="1"/>
</dbReference>
<dbReference type="EMBL" id="BMLM01000002">
    <property type="protein sequence ID" value="GGN87417.1"/>
    <property type="molecule type" value="Genomic_DNA"/>
</dbReference>
<dbReference type="InterPro" id="IPR014284">
    <property type="entry name" value="RNA_pol_sigma-70_dom"/>
</dbReference>
<dbReference type="SUPFAM" id="SSF88946">
    <property type="entry name" value="Sigma2 domain of RNA polymerase sigma factors"/>
    <property type="match status" value="1"/>
</dbReference>
<evidence type="ECO:0000256" key="5">
    <source>
        <dbReference type="ARBA" id="ARBA00023163"/>
    </source>
</evidence>
<evidence type="ECO:0000256" key="1">
    <source>
        <dbReference type="ARBA" id="ARBA00010641"/>
    </source>
</evidence>
<keyword evidence="3 6" id="KW-0731">Sigma factor</keyword>
<proteinExistence type="inferred from homology"/>
<keyword evidence="2 6" id="KW-0805">Transcription regulation</keyword>
<dbReference type="Gene3D" id="1.10.1740.10">
    <property type="match status" value="1"/>
</dbReference>
<dbReference type="InterPro" id="IPR000792">
    <property type="entry name" value="Tscrpt_reg_LuxR_C"/>
</dbReference>
<dbReference type="RefSeq" id="WP_188718352.1">
    <property type="nucleotide sequence ID" value="NZ_BAABBD010000003.1"/>
</dbReference>
<gene>
    <name evidence="8" type="primary">rpoE</name>
    <name evidence="8" type="ORF">GCM10010968_21960</name>
</gene>
<dbReference type="Proteomes" id="UP000626982">
    <property type="component" value="Unassembled WGS sequence"/>
</dbReference>
<dbReference type="InterPro" id="IPR000838">
    <property type="entry name" value="RNA_pol_sigma70_ECF_CS"/>
</dbReference>
<evidence type="ECO:0000256" key="2">
    <source>
        <dbReference type="ARBA" id="ARBA00023015"/>
    </source>
</evidence>
<dbReference type="Gene3D" id="1.10.10.10">
    <property type="entry name" value="Winged helix-like DNA-binding domain superfamily/Winged helix DNA-binding domain"/>
    <property type="match status" value="1"/>
</dbReference>
<keyword evidence="4 6" id="KW-0238">DNA-binding</keyword>
<dbReference type="Pfam" id="PF08281">
    <property type="entry name" value="Sigma70_r4_2"/>
    <property type="match status" value="1"/>
</dbReference>
<sequence>MYRDDVQRGDGDEAMIARAFVDGPAEEGLRLAYERWGGLVLALALRAMDRSDAEDVVQRTFVSAWRSRASYDPEAGPLGAWIVRIARRRIADHWRSAAVQHERAVAPEVLQGTLERPSTADVPDEVASAIAVEEALASIGEPQGTIVRMAVLEDRSAASIAEALDMPIGTVKSHLSRSLRRLRDRWEGAHAAHLA</sequence>
<evidence type="ECO:0000256" key="3">
    <source>
        <dbReference type="ARBA" id="ARBA00023082"/>
    </source>
</evidence>
<feature type="domain" description="HTH luxR-type" evidence="7">
    <location>
        <begin position="154"/>
        <end position="181"/>
    </location>
</feature>
<comment type="similarity">
    <text evidence="1 6">Belongs to the sigma-70 factor family. ECF subfamily.</text>
</comment>
<dbReference type="PROSITE" id="PS00622">
    <property type="entry name" value="HTH_LUXR_1"/>
    <property type="match status" value="1"/>
</dbReference>
<dbReference type="SUPFAM" id="SSF88659">
    <property type="entry name" value="Sigma3 and sigma4 domains of RNA polymerase sigma factors"/>
    <property type="match status" value="1"/>
</dbReference>
<dbReference type="InterPro" id="IPR013324">
    <property type="entry name" value="RNA_pol_sigma_r3/r4-like"/>
</dbReference>
<dbReference type="PANTHER" id="PTHR43133:SF62">
    <property type="entry name" value="RNA POLYMERASE SIGMA FACTOR SIGZ"/>
    <property type="match status" value="1"/>
</dbReference>
<dbReference type="InterPro" id="IPR039425">
    <property type="entry name" value="RNA_pol_sigma-70-like"/>
</dbReference>
<evidence type="ECO:0000313" key="9">
    <source>
        <dbReference type="Proteomes" id="UP000626982"/>
    </source>
</evidence>
<dbReference type="PROSITE" id="PS01063">
    <property type="entry name" value="SIGMA70_ECF"/>
    <property type="match status" value="1"/>
</dbReference>
<keyword evidence="9" id="KW-1185">Reference proteome</keyword>
<dbReference type="InterPro" id="IPR013325">
    <property type="entry name" value="RNA_pol_sigma_r2"/>
</dbReference>
<dbReference type="InterPro" id="IPR013249">
    <property type="entry name" value="RNA_pol_sigma70_r4_t2"/>
</dbReference>
<evidence type="ECO:0000259" key="7">
    <source>
        <dbReference type="PROSITE" id="PS00622"/>
    </source>
</evidence>
<evidence type="ECO:0000256" key="4">
    <source>
        <dbReference type="ARBA" id="ARBA00023125"/>
    </source>
</evidence>
<name>A0ABQ2KMZ3_9MICO</name>